<feature type="compositionally biased region" description="Basic and acidic residues" evidence="3">
    <location>
        <begin position="332"/>
        <end position="352"/>
    </location>
</feature>
<dbReference type="InterPro" id="IPR027417">
    <property type="entry name" value="P-loop_NTPase"/>
</dbReference>
<evidence type="ECO:0000313" key="6">
    <source>
        <dbReference type="Proteomes" id="UP000275408"/>
    </source>
</evidence>
<feature type="region of interest" description="Disordered" evidence="3">
    <location>
        <begin position="818"/>
        <end position="848"/>
    </location>
</feature>
<evidence type="ECO:0000256" key="2">
    <source>
        <dbReference type="ARBA" id="ARBA00022840"/>
    </source>
</evidence>
<dbReference type="InterPro" id="IPR003959">
    <property type="entry name" value="ATPase_AAA_core"/>
</dbReference>
<evidence type="ECO:0000259" key="4">
    <source>
        <dbReference type="Pfam" id="PF00004"/>
    </source>
</evidence>
<dbReference type="EMBL" id="RCHS01003527">
    <property type="protein sequence ID" value="RMX41043.1"/>
    <property type="molecule type" value="Genomic_DNA"/>
</dbReference>
<accession>A0A3M6THY6</accession>
<dbReference type="AlphaFoldDB" id="A0A3M6THY6"/>
<dbReference type="SUPFAM" id="SSF52540">
    <property type="entry name" value="P-loop containing nucleoside triphosphate hydrolases"/>
    <property type="match status" value="1"/>
</dbReference>
<dbReference type="FunFam" id="1.10.8.60:FF:000064">
    <property type="entry name" value="IQ motif containing with AAA domain 1"/>
    <property type="match status" value="1"/>
</dbReference>
<protein>
    <recommendedName>
        <fullName evidence="4">ATPase AAA-type core domain-containing protein</fullName>
    </recommendedName>
</protein>
<dbReference type="OrthoDB" id="3046016at2759"/>
<feature type="compositionally biased region" description="Basic residues" evidence="3">
    <location>
        <begin position="834"/>
        <end position="848"/>
    </location>
</feature>
<reference evidence="5 6" key="1">
    <citation type="journal article" date="2018" name="Sci. Rep.">
        <title>Comparative analysis of the Pocillopora damicornis genome highlights role of immune system in coral evolution.</title>
        <authorList>
            <person name="Cunning R."/>
            <person name="Bay R.A."/>
            <person name="Gillette P."/>
            <person name="Baker A.C."/>
            <person name="Traylor-Knowles N."/>
        </authorList>
    </citation>
    <scope>NUCLEOTIDE SEQUENCE [LARGE SCALE GENOMIC DNA]</scope>
    <source>
        <strain evidence="5">RSMAS</strain>
        <tissue evidence="5">Whole animal</tissue>
    </source>
</reference>
<name>A0A3M6THY6_POCDA</name>
<keyword evidence="2" id="KW-0067">ATP-binding</keyword>
<evidence type="ECO:0000256" key="1">
    <source>
        <dbReference type="ARBA" id="ARBA00022741"/>
    </source>
</evidence>
<dbReference type="PANTHER" id="PTHR14690:SF0">
    <property type="entry name" value="IQ MOTIF CONTAINING WITH AAA DOMAIN 1"/>
    <property type="match status" value="1"/>
</dbReference>
<feature type="compositionally biased region" description="Basic residues" evidence="3">
    <location>
        <begin position="353"/>
        <end position="382"/>
    </location>
</feature>
<dbReference type="GO" id="GO:0005524">
    <property type="term" value="F:ATP binding"/>
    <property type="evidence" value="ECO:0007669"/>
    <property type="project" value="UniProtKB-KW"/>
</dbReference>
<dbReference type="GO" id="GO:0016887">
    <property type="term" value="F:ATP hydrolysis activity"/>
    <property type="evidence" value="ECO:0007669"/>
    <property type="project" value="InterPro"/>
</dbReference>
<dbReference type="Gene3D" id="3.40.50.300">
    <property type="entry name" value="P-loop containing nucleotide triphosphate hydrolases"/>
    <property type="match status" value="1"/>
</dbReference>
<comment type="caution">
    <text evidence="5">The sequence shown here is derived from an EMBL/GenBank/DDBJ whole genome shotgun (WGS) entry which is preliminary data.</text>
</comment>
<proteinExistence type="predicted"/>
<feature type="compositionally biased region" description="Basic and acidic residues" evidence="3">
    <location>
        <begin position="460"/>
        <end position="470"/>
    </location>
</feature>
<dbReference type="STRING" id="46731.A0A3M6THY6"/>
<keyword evidence="6" id="KW-1185">Reference proteome</keyword>
<dbReference type="InterPro" id="IPR052267">
    <property type="entry name" value="N-DRC_Component"/>
</dbReference>
<sequence>MSHSYYGKQWVESQGGILDLLEVELPSEPAKPEKDRIAAFQMFAVMYIKYIQIFRRIEECYDQVVHPQKRRVLRHLLDGIMGRILELKNEMVLLEFSEYHYFDDVLSDLKLTPDDIEIPIPKYFTYENSKVLQEREKMLGSILAKMGPQETTPQKEEIQMTLDDAIRLIQVHERARQGRLRAKFMREIRQQEERERQAQLRGAPTMDPDIAATKIQKVWKGYSQRRKTKKMREEELIFVGMASPPEPKDWKDTPMYSAKKTEDHRRVVQEEHEREYQQALVSIKEKIREIEGPDMKENMQDQIRQWFIECRDKTGKFPDYPDDDEGGSAAIFKEKDPLEMEKEEGQKDEDGGKKKKGKKGKKEKKEKKDKKDKKGKKGKGKGKGGDEEEEEGIKMQVSNFVPTVNEAAATYKDVWQFRDEATNFEQKHDAELIKEAKRIEVDEEIRKQVDELMRQELKNLKMAVDRDKGGKKGKKGKKSGKKSGKKKKKKSGKKSGKKGKKKKKEKDLTADRTIESLYEELVHEGILVRPPKINLRDFAGEYSYLGTTLRQANIEPMPSLSDVRRVITEFAILPLGSQAVHEKAPLVKSVLIAGPRGVGKKMLVHCICTETGANMFDLTAANIAGKYPGKAGLAMMLHMVFKVARQLQPSVVYVGDAERTFVKKVPKTDKSDPKRLKKDLPKILKTLKGEDRVLIVGTSRMPFDGEIKPFCGLYQKILLIPRPDYASRFLLWKMLITRCGGRVTEAIDASSLAKITDGYTPGHMVQAIQQILTERRIQQLSKRPLSAVEFVAPLARIDPIYKEEEEAFKAWYAKTPLGKKRAKAAAGDDEGDKKGKKGGKKGGKKKKK</sequence>
<feature type="compositionally biased region" description="Basic residues" evidence="3">
    <location>
        <begin position="471"/>
        <end position="504"/>
    </location>
</feature>
<evidence type="ECO:0000313" key="5">
    <source>
        <dbReference type="EMBL" id="RMX41043.1"/>
    </source>
</evidence>
<dbReference type="Proteomes" id="UP000275408">
    <property type="component" value="Unassembled WGS sequence"/>
</dbReference>
<dbReference type="OMA" id="MVQLRTH"/>
<dbReference type="PROSITE" id="PS50096">
    <property type="entry name" value="IQ"/>
    <property type="match status" value="1"/>
</dbReference>
<feature type="region of interest" description="Disordered" evidence="3">
    <location>
        <begin position="315"/>
        <end position="398"/>
    </location>
</feature>
<feature type="region of interest" description="Disordered" evidence="3">
    <location>
        <begin position="460"/>
        <end position="508"/>
    </location>
</feature>
<gene>
    <name evidence="5" type="ORF">pdam_00003283</name>
</gene>
<feature type="domain" description="ATPase AAA-type core" evidence="4">
    <location>
        <begin position="590"/>
        <end position="701"/>
    </location>
</feature>
<dbReference type="Pfam" id="PF00004">
    <property type="entry name" value="AAA"/>
    <property type="match status" value="1"/>
</dbReference>
<organism evidence="5 6">
    <name type="scientific">Pocillopora damicornis</name>
    <name type="common">Cauliflower coral</name>
    <name type="synonym">Millepora damicornis</name>
    <dbReference type="NCBI Taxonomy" id="46731"/>
    <lineage>
        <taxon>Eukaryota</taxon>
        <taxon>Metazoa</taxon>
        <taxon>Cnidaria</taxon>
        <taxon>Anthozoa</taxon>
        <taxon>Hexacorallia</taxon>
        <taxon>Scleractinia</taxon>
        <taxon>Astrocoeniina</taxon>
        <taxon>Pocilloporidae</taxon>
        <taxon>Pocillopora</taxon>
    </lineage>
</organism>
<dbReference type="Gene3D" id="1.10.8.60">
    <property type="match status" value="1"/>
</dbReference>
<dbReference type="PANTHER" id="PTHR14690">
    <property type="entry name" value="IQ MOTIF CONTAINING WITH AAA DOMAIN 1"/>
    <property type="match status" value="1"/>
</dbReference>
<dbReference type="CDD" id="cd23767">
    <property type="entry name" value="IQCD"/>
    <property type="match status" value="1"/>
</dbReference>
<keyword evidence="1" id="KW-0547">Nucleotide-binding</keyword>
<evidence type="ECO:0000256" key="3">
    <source>
        <dbReference type="SAM" id="MobiDB-lite"/>
    </source>
</evidence>